<feature type="compositionally biased region" description="Basic and acidic residues" evidence="1">
    <location>
        <begin position="323"/>
        <end position="376"/>
    </location>
</feature>
<keyword evidence="2" id="KW-0472">Membrane</keyword>
<dbReference type="Proteomes" id="UP000654257">
    <property type="component" value="Unassembled WGS sequence"/>
</dbReference>
<evidence type="ECO:0000256" key="1">
    <source>
        <dbReference type="SAM" id="MobiDB-lite"/>
    </source>
</evidence>
<keyword evidence="2" id="KW-1133">Transmembrane helix</keyword>
<name>A0A917G4D1_9NOCA</name>
<protein>
    <recommendedName>
        <fullName evidence="5">Secreted protein</fullName>
    </recommendedName>
</protein>
<dbReference type="RefSeq" id="WP_371829978.1">
    <property type="nucleotide sequence ID" value="NZ_BMCU01000004.1"/>
</dbReference>
<sequence>MTATWFGLAVIALLGAVALLYVDRTRRRRSGKVRQIWAKAQGYRYTDADHDLPTRWNRAVLANQEFLGAVDVVEGVRRGEEFVLFDLEDTVTVVAVRREVGSDVDLDLRLRSTPPPKDADMNLLGSLGPRIIFSTDLDVARRVCDQRMVAFTHSVPDVVQMLWSEREWTLGTLAVGSTGRDWDAAIDTVTRLSGLLHVLPPASRRPAPDVDPSDDADDAPRRPVSAFRRGSGESRVEPPPRQDASSRQDSPSRQDPQGRSDSSARSEAQSRVEPPSRMDPPARVDPSRRPPPPRVERSARTPGAARPAERPGPPAPRVTPISSDRRRPRADSPRADSPRADGPRSDGPRADGPRSIEDFRDRSEPIRGRRRPPESD</sequence>
<evidence type="ECO:0000256" key="2">
    <source>
        <dbReference type="SAM" id="Phobius"/>
    </source>
</evidence>
<comment type="caution">
    <text evidence="3">The sequence shown here is derived from an EMBL/GenBank/DDBJ whole genome shotgun (WGS) entry which is preliminary data.</text>
</comment>
<accession>A0A917G4D1</accession>
<dbReference type="AlphaFoldDB" id="A0A917G4D1"/>
<dbReference type="CDD" id="cd21904">
    <property type="entry name" value="TtfA-like"/>
    <property type="match status" value="1"/>
</dbReference>
<reference evidence="3" key="1">
    <citation type="journal article" date="2014" name="Int. J. Syst. Evol. Microbiol.">
        <title>Complete genome sequence of Corynebacterium casei LMG S-19264T (=DSM 44701T), isolated from a smear-ripened cheese.</title>
        <authorList>
            <consortium name="US DOE Joint Genome Institute (JGI-PGF)"/>
            <person name="Walter F."/>
            <person name="Albersmeier A."/>
            <person name="Kalinowski J."/>
            <person name="Ruckert C."/>
        </authorList>
    </citation>
    <scope>NUCLEOTIDE SEQUENCE</scope>
    <source>
        <strain evidence="3">CCM 7905</strain>
    </source>
</reference>
<organism evidence="3 4">
    <name type="scientific">Rhodococcoides trifolii</name>
    <dbReference type="NCBI Taxonomy" id="908250"/>
    <lineage>
        <taxon>Bacteria</taxon>
        <taxon>Bacillati</taxon>
        <taxon>Actinomycetota</taxon>
        <taxon>Actinomycetes</taxon>
        <taxon>Mycobacteriales</taxon>
        <taxon>Nocardiaceae</taxon>
        <taxon>Rhodococcoides</taxon>
    </lineage>
</organism>
<evidence type="ECO:0000313" key="4">
    <source>
        <dbReference type="Proteomes" id="UP000654257"/>
    </source>
</evidence>
<dbReference type="InterPro" id="IPR049726">
    <property type="entry name" value="TtfA-like_core"/>
</dbReference>
<keyword evidence="2" id="KW-0812">Transmembrane</keyword>
<proteinExistence type="predicted"/>
<reference evidence="3" key="2">
    <citation type="submission" date="2020-09" db="EMBL/GenBank/DDBJ databases">
        <authorList>
            <person name="Sun Q."/>
            <person name="Sedlacek I."/>
        </authorList>
    </citation>
    <scope>NUCLEOTIDE SEQUENCE</scope>
    <source>
        <strain evidence="3">CCM 7905</strain>
    </source>
</reference>
<gene>
    <name evidence="3" type="ORF">GCM10007304_38940</name>
</gene>
<feature type="compositionally biased region" description="Basic and acidic residues" evidence="1">
    <location>
        <begin position="230"/>
        <end position="299"/>
    </location>
</feature>
<evidence type="ECO:0008006" key="5">
    <source>
        <dbReference type="Google" id="ProtNLM"/>
    </source>
</evidence>
<feature type="transmembrane region" description="Helical" evidence="2">
    <location>
        <begin position="6"/>
        <end position="22"/>
    </location>
</feature>
<dbReference type="EMBL" id="BMCU01000004">
    <property type="protein sequence ID" value="GGG21315.1"/>
    <property type="molecule type" value="Genomic_DNA"/>
</dbReference>
<feature type="region of interest" description="Disordered" evidence="1">
    <location>
        <begin position="199"/>
        <end position="376"/>
    </location>
</feature>
<keyword evidence="4" id="KW-1185">Reference proteome</keyword>
<evidence type="ECO:0000313" key="3">
    <source>
        <dbReference type="EMBL" id="GGG21315.1"/>
    </source>
</evidence>